<dbReference type="PROSITE" id="PS51007">
    <property type="entry name" value="CYTC"/>
    <property type="match status" value="1"/>
</dbReference>
<protein>
    <submittedName>
        <fullName evidence="6">DUF3365 domain-containing protein</fullName>
    </submittedName>
</protein>
<dbReference type="OrthoDB" id="1494333at2"/>
<dbReference type="SUPFAM" id="SSF46626">
    <property type="entry name" value="Cytochrome c"/>
    <property type="match status" value="1"/>
</dbReference>
<evidence type="ECO:0000313" key="6">
    <source>
        <dbReference type="EMBL" id="TDD77265.1"/>
    </source>
</evidence>
<dbReference type="Proteomes" id="UP000295278">
    <property type="component" value="Unassembled WGS sequence"/>
</dbReference>
<dbReference type="RefSeq" id="WP_131909036.1">
    <property type="nucleotide sequence ID" value="NZ_SMFM01000002.1"/>
</dbReference>
<evidence type="ECO:0000256" key="1">
    <source>
        <dbReference type="ARBA" id="ARBA00022617"/>
    </source>
</evidence>
<dbReference type="PROSITE" id="PS51257">
    <property type="entry name" value="PROKAR_LIPOPROTEIN"/>
    <property type="match status" value="1"/>
</dbReference>
<dbReference type="Gene3D" id="1.10.760.10">
    <property type="entry name" value="Cytochrome c-like domain"/>
    <property type="match status" value="1"/>
</dbReference>
<dbReference type="AlphaFoldDB" id="A0A4R5AXG5"/>
<evidence type="ECO:0000256" key="4">
    <source>
        <dbReference type="PROSITE-ProRule" id="PRU00433"/>
    </source>
</evidence>
<dbReference type="InterPro" id="IPR036909">
    <property type="entry name" value="Cyt_c-like_dom_sf"/>
</dbReference>
<sequence length="325" mass="36905">MKPLLLLLLPLILISCNKKNENYRTLTNKVVEINDNYSGKKLLETHCYDCHSVQMPESEGRIAPPMIAIKAHYLANEISKDDFVSQIISFTTHPSVTNAKLNSAVKRFGVMPAQQFPEGVVEEIAEYMYDYQIEEPIWFKDHWKEKGFGDFVQTGKKAVSIKKQKSYEEIGLGYALSTQKILGKNLMGAINKKGPINALEFCTIKAIPLTDSMAIVHNAAIKRVSDKYRNPNNKANSEELLIIKKYKIQVAINQEAKPTIIEKGNKVQFYYPITTNTMCLQCHGTPENINPEVRVKTLKLYPKDLAIGYSENQVRGIWSITFDKK</sequence>
<evidence type="ECO:0000259" key="5">
    <source>
        <dbReference type="PROSITE" id="PS51007"/>
    </source>
</evidence>
<keyword evidence="3 4" id="KW-0408">Iron</keyword>
<comment type="caution">
    <text evidence="6">The sequence shown here is derived from an EMBL/GenBank/DDBJ whole genome shotgun (WGS) entry which is preliminary data.</text>
</comment>
<dbReference type="GO" id="GO:0009055">
    <property type="term" value="F:electron transfer activity"/>
    <property type="evidence" value="ECO:0007669"/>
    <property type="project" value="InterPro"/>
</dbReference>
<evidence type="ECO:0000256" key="2">
    <source>
        <dbReference type="ARBA" id="ARBA00022723"/>
    </source>
</evidence>
<dbReference type="InterPro" id="IPR009056">
    <property type="entry name" value="Cyt_c-like_dom"/>
</dbReference>
<accession>A0A4R5AXG5</accession>
<gene>
    <name evidence="6" type="ORF">E0F89_06660</name>
</gene>
<dbReference type="GO" id="GO:0046872">
    <property type="term" value="F:metal ion binding"/>
    <property type="evidence" value="ECO:0007669"/>
    <property type="project" value="UniProtKB-KW"/>
</dbReference>
<dbReference type="InterPro" id="IPR021796">
    <property type="entry name" value="Tll0287-like_dom"/>
</dbReference>
<keyword evidence="7" id="KW-1185">Reference proteome</keyword>
<feature type="domain" description="Cytochrome c" evidence="5">
    <location>
        <begin position="34"/>
        <end position="132"/>
    </location>
</feature>
<dbReference type="GO" id="GO:0020037">
    <property type="term" value="F:heme binding"/>
    <property type="evidence" value="ECO:0007669"/>
    <property type="project" value="InterPro"/>
</dbReference>
<dbReference type="EMBL" id="SMFM01000002">
    <property type="protein sequence ID" value="TDD77265.1"/>
    <property type="molecule type" value="Genomic_DNA"/>
</dbReference>
<evidence type="ECO:0000313" key="7">
    <source>
        <dbReference type="Proteomes" id="UP000295278"/>
    </source>
</evidence>
<evidence type="ECO:0000256" key="3">
    <source>
        <dbReference type="ARBA" id="ARBA00023004"/>
    </source>
</evidence>
<keyword evidence="1 4" id="KW-0349">Heme</keyword>
<proteinExistence type="predicted"/>
<keyword evidence="2 4" id="KW-0479">Metal-binding</keyword>
<organism evidence="6 7">
    <name type="scientific">Flavobacterium caseinilyticum</name>
    <dbReference type="NCBI Taxonomy" id="2541732"/>
    <lineage>
        <taxon>Bacteria</taxon>
        <taxon>Pseudomonadati</taxon>
        <taxon>Bacteroidota</taxon>
        <taxon>Flavobacteriia</taxon>
        <taxon>Flavobacteriales</taxon>
        <taxon>Flavobacteriaceae</taxon>
        <taxon>Flavobacterium</taxon>
    </lineage>
</organism>
<reference evidence="6 7" key="1">
    <citation type="submission" date="2019-03" db="EMBL/GenBank/DDBJ databases">
        <title>Flavobacterium AT-3-2 sp. nov., isolated from arctic soil.</title>
        <authorList>
            <person name="Chaudhary D.K."/>
        </authorList>
    </citation>
    <scope>NUCLEOTIDE SEQUENCE [LARGE SCALE GENOMIC DNA]</scope>
    <source>
        <strain evidence="6 7">AT-3-2</strain>
    </source>
</reference>
<dbReference type="Pfam" id="PF11845">
    <property type="entry name" value="Tll0287-like"/>
    <property type="match status" value="1"/>
</dbReference>
<name>A0A4R5AXG5_9FLAO</name>